<evidence type="ECO:0000256" key="4">
    <source>
        <dbReference type="SAM" id="MobiDB-lite"/>
    </source>
</evidence>
<sequence length="83" mass="9338">MDANKILNAKFTFKKLPNGSIDKTKVICVFCCCELSDHRSTSSSKYHLMAKHTADANSPPPRQSQATMDDFRQKPMFILSGEK</sequence>
<dbReference type="Proteomes" id="UP000438429">
    <property type="component" value="Unassembled WGS sequence"/>
</dbReference>
<accession>A0A6A4T857</accession>
<dbReference type="GO" id="GO:0003677">
    <property type="term" value="F:DNA binding"/>
    <property type="evidence" value="ECO:0007669"/>
    <property type="project" value="InterPro"/>
</dbReference>
<evidence type="ECO:0000313" key="7">
    <source>
        <dbReference type="Proteomes" id="UP000438429"/>
    </source>
</evidence>
<dbReference type="EMBL" id="VEVO01000007">
    <property type="protein sequence ID" value="KAF0039251.1"/>
    <property type="molecule type" value="Genomic_DNA"/>
</dbReference>
<gene>
    <name evidence="6" type="ORF">F2P81_007486</name>
</gene>
<keyword evidence="3" id="KW-0862">Zinc</keyword>
<feature type="region of interest" description="Disordered" evidence="4">
    <location>
        <begin position="51"/>
        <end position="71"/>
    </location>
</feature>
<evidence type="ECO:0000259" key="5">
    <source>
        <dbReference type="Pfam" id="PF02892"/>
    </source>
</evidence>
<protein>
    <recommendedName>
        <fullName evidence="5">BED-type domain-containing protein</fullName>
    </recommendedName>
</protein>
<evidence type="ECO:0000256" key="2">
    <source>
        <dbReference type="ARBA" id="ARBA00022771"/>
    </source>
</evidence>
<dbReference type="GO" id="GO:0008270">
    <property type="term" value="F:zinc ion binding"/>
    <property type="evidence" value="ECO:0007669"/>
    <property type="project" value="UniProtKB-KW"/>
</dbReference>
<organism evidence="6 7">
    <name type="scientific">Scophthalmus maximus</name>
    <name type="common">Turbot</name>
    <name type="synonym">Psetta maxima</name>
    <dbReference type="NCBI Taxonomy" id="52904"/>
    <lineage>
        <taxon>Eukaryota</taxon>
        <taxon>Metazoa</taxon>
        <taxon>Chordata</taxon>
        <taxon>Craniata</taxon>
        <taxon>Vertebrata</taxon>
        <taxon>Euteleostomi</taxon>
        <taxon>Actinopterygii</taxon>
        <taxon>Neopterygii</taxon>
        <taxon>Teleostei</taxon>
        <taxon>Neoteleostei</taxon>
        <taxon>Acanthomorphata</taxon>
        <taxon>Carangaria</taxon>
        <taxon>Pleuronectiformes</taxon>
        <taxon>Pleuronectoidei</taxon>
        <taxon>Scophthalmidae</taxon>
        <taxon>Scophthalmus</taxon>
    </lineage>
</organism>
<proteinExistence type="predicted"/>
<evidence type="ECO:0000256" key="1">
    <source>
        <dbReference type="ARBA" id="ARBA00022723"/>
    </source>
</evidence>
<dbReference type="Pfam" id="PF02892">
    <property type="entry name" value="zf-BED"/>
    <property type="match status" value="1"/>
</dbReference>
<dbReference type="AlphaFoldDB" id="A0A6A4T857"/>
<keyword evidence="1" id="KW-0479">Metal-binding</keyword>
<dbReference type="InterPro" id="IPR003656">
    <property type="entry name" value="Znf_BED"/>
</dbReference>
<name>A0A6A4T857_SCOMX</name>
<comment type="caution">
    <text evidence="6">The sequence shown here is derived from an EMBL/GenBank/DDBJ whole genome shotgun (WGS) entry which is preliminary data.</text>
</comment>
<feature type="domain" description="BED-type" evidence="5">
    <location>
        <begin position="17"/>
        <end position="52"/>
    </location>
</feature>
<evidence type="ECO:0000313" key="6">
    <source>
        <dbReference type="EMBL" id="KAF0039251.1"/>
    </source>
</evidence>
<keyword evidence="2" id="KW-0863">Zinc-finger</keyword>
<evidence type="ECO:0000256" key="3">
    <source>
        <dbReference type="ARBA" id="ARBA00022833"/>
    </source>
</evidence>
<reference evidence="6 7" key="1">
    <citation type="submission" date="2019-06" db="EMBL/GenBank/DDBJ databases">
        <title>Draft genomes of female and male turbot (Scophthalmus maximus).</title>
        <authorList>
            <person name="Xu H."/>
            <person name="Xu X.-W."/>
            <person name="Shao C."/>
            <person name="Chen S."/>
        </authorList>
    </citation>
    <scope>NUCLEOTIDE SEQUENCE [LARGE SCALE GENOMIC DNA]</scope>
    <source>
        <strain evidence="6">Ysfricsl-2016a</strain>
        <tissue evidence="6">Blood</tissue>
    </source>
</reference>